<proteinExistence type="predicted"/>
<dbReference type="Pfam" id="PF00168">
    <property type="entry name" value="C2"/>
    <property type="match status" value="1"/>
</dbReference>
<dbReference type="EMBL" id="JAGKQH010000018">
    <property type="protein sequence ID" value="KAG6573574.1"/>
    <property type="molecule type" value="Genomic_DNA"/>
</dbReference>
<dbReference type="InterPro" id="IPR044511">
    <property type="entry name" value="At1g03370/At5g50170-like"/>
</dbReference>
<reference evidence="3 4" key="1">
    <citation type="journal article" date="2021" name="Hortic Res">
        <title>The domestication of Cucurbita argyrosperma as revealed by the genome of its wild relative.</title>
        <authorList>
            <person name="Barrera-Redondo J."/>
            <person name="Sanchez-de la Vega G."/>
            <person name="Aguirre-Liguori J.A."/>
            <person name="Castellanos-Morales G."/>
            <person name="Gutierrez-Guerrero Y.T."/>
            <person name="Aguirre-Dugua X."/>
            <person name="Aguirre-Planter E."/>
            <person name="Tenaillon M.I."/>
            <person name="Lira-Saade R."/>
            <person name="Eguiarte L.E."/>
        </authorList>
    </citation>
    <scope>NUCLEOTIDE SEQUENCE [LARGE SCALE GENOMIC DNA]</scope>
    <source>
        <strain evidence="3">JBR-2021</strain>
    </source>
</reference>
<feature type="non-terminal residue" evidence="3">
    <location>
        <position position="1"/>
    </location>
</feature>
<dbReference type="AlphaFoldDB" id="A0AAV6M0R3"/>
<dbReference type="CDD" id="cd00030">
    <property type="entry name" value="C2"/>
    <property type="match status" value="1"/>
</dbReference>
<evidence type="ECO:0000256" key="1">
    <source>
        <dbReference type="SAM" id="MobiDB-lite"/>
    </source>
</evidence>
<dbReference type="PANTHER" id="PTHR46296">
    <property type="entry name" value="BNAA05G37250D PROTEIN"/>
    <property type="match status" value="1"/>
</dbReference>
<feature type="region of interest" description="Disordered" evidence="1">
    <location>
        <begin position="194"/>
        <end position="233"/>
    </location>
</feature>
<name>A0AAV6M0R3_9ROSI</name>
<gene>
    <name evidence="3" type="ORF">SDJN03_27461</name>
</gene>
<protein>
    <submittedName>
        <fullName evidence="3">C2 and GRAM domain-containing protein</fullName>
    </submittedName>
</protein>
<dbReference type="PROSITE" id="PS50004">
    <property type="entry name" value="C2"/>
    <property type="match status" value="1"/>
</dbReference>
<comment type="caution">
    <text evidence="3">The sequence shown here is derived from an EMBL/GenBank/DDBJ whole genome shotgun (WGS) entry which is preliminary data.</text>
</comment>
<keyword evidence="4" id="KW-1185">Reference proteome</keyword>
<feature type="domain" description="C2" evidence="2">
    <location>
        <begin position="33"/>
        <end position="151"/>
    </location>
</feature>
<feature type="compositionally biased region" description="Low complexity" evidence="1">
    <location>
        <begin position="202"/>
        <end position="216"/>
    </location>
</feature>
<sequence>MKLRSVELEWCVGVSVTTDVHGDLLLRPVAHSCSDTLLGNNQCNKHKKNMKITVRVIEARNLPATDLNGSSDPYVRLQLGRQRFRTKVVKKTLNPSWGEEFSFRVDDLDDELTISILDEDRYFNDDFVGQVKIPMSRAFDFDNGSLGATWHSVHPKTKKSKQKDCGEILLAICFSQTNAFVDFNINGHVSYPKTSSDEIMGSPLSSHSGKSSSPSPVRQTENSVKEHRSSQQKTFAGRIAQMFHKNVDSGSSVPSRATELSEISAIVPSEISEASLEDQSSSTTFDEGIRVMESKDQETETPSNLPGIMVDQLELQNCNFKTGNLRMVVKC</sequence>
<evidence type="ECO:0000313" key="3">
    <source>
        <dbReference type="EMBL" id="KAG6573574.1"/>
    </source>
</evidence>
<dbReference type="PANTHER" id="PTHR46296:SF8">
    <property type="entry name" value="OS06G0297800 PROTEIN"/>
    <property type="match status" value="1"/>
</dbReference>
<dbReference type="InterPro" id="IPR000008">
    <property type="entry name" value="C2_dom"/>
</dbReference>
<organism evidence="3 4">
    <name type="scientific">Cucurbita argyrosperma subsp. sororia</name>
    <dbReference type="NCBI Taxonomy" id="37648"/>
    <lineage>
        <taxon>Eukaryota</taxon>
        <taxon>Viridiplantae</taxon>
        <taxon>Streptophyta</taxon>
        <taxon>Embryophyta</taxon>
        <taxon>Tracheophyta</taxon>
        <taxon>Spermatophyta</taxon>
        <taxon>Magnoliopsida</taxon>
        <taxon>eudicotyledons</taxon>
        <taxon>Gunneridae</taxon>
        <taxon>Pentapetalae</taxon>
        <taxon>rosids</taxon>
        <taxon>fabids</taxon>
        <taxon>Cucurbitales</taxon>
        <taxon>Cucurbitaceae</taxon>
        <taxon>Cucurbiteae</taxon>
        <taxon>Cucurbita</taxon>
    </lineage>
</organism>
<dbReference type="Proteomes" id="UP000685013">
    <property type="component" value="Chromosome 18"/>
</dbReference>
<accession>A0AAV6M0R3</accession>
<evidence type="ECO:0000259" key="2">
    <source>
        <dbReference type="PROSITE" id="PS50004"/>
    </source>
</evidence>
<evidence type="ECO:0000313" key="4">
    <source>
        <dbReference type="Proteomes" id="UP000685013"/>
    </source>
</evidence>
<dbReference type="SMART" id="SM00239">
    <property type="entry name" value="C2"/>
    <property type="match status" value="1"/>
</dbReference>